<keyword evidence="1" id="KW-0812">Transmembrane</keyword>
<protein>
    <submittedName>
        <fullName evidence="3">Uncharacterized protein</fullName>
    </submittedName>
</protein>
<evidence type="ECO:0000313" key="5">
    <source>
        <dbReference type="Proteomes" id="UP000321726"/>
    </source>
</evidence>
<accession>A0A1M7CI30</accession>
<dbReference type="RefSeq" id="WP_073434012.1">
    <property type="nucleotide sequence ID" value="NZ_BJXU01000123.1"/>
</dbReference>
<dbReference type="Proteomes" id="UP000321726">
    <property type="component" value="Unassembled WGS sequence"/>
</dbReference>
<keyword evidence="1" id="KW-0472">Membrane</keyword>
<feature type="transmembrane region" description="Helical" evidence="1">
    <location>
        <begin position="45"/>
        <end position="64"/>
    </location>
</feature>
<keyword evidence="1" id="KW-1133">Transmembrane helix</keyword>
<dbReference type="AlphaFoldDB" id="A0A1M7CI30"/>
<feature type="transmembrane region" description="Helical" evidence="1">
    <location>
        <begin position="76"/>
        <end position="94"/>
    </location>
</feature>
<gene>
    <name evidence="2" type="ORF">HCU01_30130</name>
    <name evidence="3" type="ORF">SAMN05660971_01100</name>
</gene>
<dbReference type="EMBL" id="BJXU01000123">
    <property type="protein sequence ID" value="GEN25064.1"/>
    <property type="molecule type" value="Genomic_DNA"/>
</dbReference>
<keyword evidence="5" id="KW-1185">Reference proteome</keyword>
<reference evidence="3 4" key="1">
    <citation type="submission" date="2016-11" db="EMBL/GenBank/DDBJ databases">
        <authorList>
            <person name="Jaros S."/>
            <person name="Januszkiewicz K."/>
            <person name="Wedrychowicz H."/>
        </authorList>
    </citation>
    <scope>NUCLEOTIDE SEQUENCE [LARGE SCALE GENOMIC DNA]</scope>
    <source>
        <strain evidence="3 4">DSM 4740</strain>
    </source>
</reference>
<evidence type="ECO:0000313" key="4">
    <source>
        <dbReference type="Proteomes" id="UP000184123"/>
    </source>
</evidence>
<dbReference type="STRING" id="44933.SAMN05660971_01100"/>
<proteinExistence type="predicted"/>
<reference evidence="2 5" key="2">
    <citation type="submission" date="2019-07" db="EMBL/GenBank/DDBJ databases">
        <title>Whole genome shotgun sequence of Halomonas cupida NBRC 102219.</title>
        <authorList>
            <person name="Hosoyama A."/>
            <person name="Uohara A."/>
            <person name="Ohji S."/>
            <person name="Ichikawa N."/>
        </authorList>
    </citation>
    <scope>NUCLEOTIDE SEQUENCE [LARGE SCALE GENOMIC DNA]</scope>
    <source>
        <strain evidence="2 5">NBRC 102219</strain>
    </source>
</reference>
<sequence>MEDIFTWLGETLGHLIRFIVDGLGAIFSGLDDAGAGFINGLSSSLGIAPSFFSLALLILGLFMLWRAIRAAMHRSVVAALVWTLLGLLVLSTLMA</sequence>
<dbReference type="EMBL" id="FRCA01000002">
    <property type="protein sequence ID" value="SHL66865.1"/>
    <property type="molecule type" value="Genomic_DNA"/>
</dbReference>
<dbReference type="OrthoDB" id="7361737at2"/>
<organism evidence="3 4">
    <name type="scientific">Halomonas cupida</name>
    <dbReference type="NCBI Taxonomy" id="44933"/>
    <lineage>
        <taxon>Bacteria</taxon>
        <taxon>Pseudomonadati</taxon>
        <taxon>Pseudomonadota</taxon>
        <taxon>Gammaproteobacteria</taxon>
        <taxon>Oceanospirillales</taxon>
        <taxon>Halomonadaceae</taxon>
        <taxon>Halomonas</taxon>
    </lineage>
</organism>
<evidence type="ECO:0000313" key="3">
    <source>
        <dbReference type="EMBL" id="SHL66865.1"/>
    </source>
</evidence>
<evidence type="ECO:0000256" key="1">
    <source>
        <dbReference type="SAM" id="Phobius"/>
    </source>
</evidence>
<evidence type="ECO:0000313" key="2">
    <source>
        <dbReference type="EMBL" id="GEN25064.1"/>
    </source>
</evidence>
<name>A0A1M7CI30_9GAMM</name>
<dbReference type="Proteomes" id="UP000184123">
    <property type="component" value="Unassembled WGS sequence"/>
</dbReference>